<dbReference type="Gene3D" id="3.50.50.60">
    <property type="entry name" value="FAD/NAD(P)-binding domain"/>
    <property type="match status" value="1"/>
</dbReference>
<dbReference type="EC" id="1.13.12.3" evidence="3"/>
<dbReference type="EMBL" id="BJYT01000002">
    <property type="protein sequence ID" value="GEO08507.1"/>
    <property type="molecule type" value="Genomic_DNA"/>
</dbReference>
<comment type="catalytic activity">
    <reaction evidence="6">
        <text>L-tryptophan + O2 = indole-3-acetamide + CO2 + H2O</text>
        <dbReference type="Rhea" id="RHEA:16165"/>
        <dbReference type="ChEBI" id="CHEBI:15377"/>
        <dbReference type="ChEBI" id="CHEBI:15379"/>
        <dbReference type="ChEBI" id="CHEBI:16031"/>
        <dbReference type="ChEBI" id="CHEBI:16526"/>
        <dbReference type="ChEBI" id="CHEBI:57912"/>
        <dbReference type="EC" id="1.13.12.3"/>
    </reaction>
</comment>
<dbReference type="SUPFAM" id="SSF54373">
    <property type="entry name" value="FAD-linked reductases, C-terminal domain"/>
    <property type="match status" value="1"/>
</dbReference>
<protein>
    <recommendedName>
        <fullName evidence="4">Tryptophan 2-monooxygenase</fullName>
        <ecNumber evidence="3">1.13.12.3</ecNumber>
    </recommendedName>
</protein>
<comment type="similarity">
    <text evidence="2">Belongs to the tryptophan 2-monooxygenase family.</text>
</comment>
<comment type="pathway">
    <text evidence="1">Plant hormone metabolism; auxin biosynthesis.</text>
</comment>
<reference evidence="8 9" key="1">
    <citation type="submission" date="2019-07" db="EMBL/GenBank/DDBJ databases">
        <title>Whole genome shotgun sequence of Segetibacter aerophilus NBRC 106135.</title>
        <authorList>
            <person name="Hosoyama A."/>
            <person name="Uohara A."/>
            <person name="Ohji S."/>
            <person name="Ichikawa N."/>
        </authorList>
    </citation>
    <scope>NUCLEOTIDE SEQUENCE [LARGE SCALE GENOMIC DNA]</scope>
    <source>
        <strain evidence="8 9">NBRC 106135</strain>
    </source>
</reference>
<dbReference type="InterPro" id="IPR002937">
    <property type="entry name" value="Amino_oxidase"/>
</dbReference>
<dbReference type="GO" id="GO:0009851">
    <property type="term" value="P:auxin biosynthetic process"/>
    <property type="evidence" value="ECO:0007669"/>
    <property type="project" value="UniProtKB-KW"/>
</dbReference>
<feature type="domain" description="Amine oxidase" evidence="7">
    <location>
        <begin position="11"/>
        <end position="423"/>
    </location>
</feature>
<evidence type="ECO:0000256" key="5">
    <source>
        <dbReference type="ARBA" id="ARBA00023070"/>
    </source>
</evidence>
<dbReference type="Proteomes" id="UP000321513">
    <property type="component" value="Unassembled WGS sequence"/>
</dbReference>
<dbReference type="InterPro" id="IPR036188">
    <property type="entry name" value="FAD/NAD-bd_sf"/>
</dbReference>
<dbReference type="InterPro" id="IPR050281">
    <property type="entry name" value="Flavin_monoamine_oxidase"/>
</dbReference>
<sequence>MDVIIVGAGAAGLMAAKQLSSAGLQVCVLEARERLGGRIYEYNGKEGGAEFIHGNLEVTLDLLKEAGIEKQELTGEMWQVTKGRWSRETEFFQHAETVIKRLKEIEEDISIETFLGKFFKSEKYQDLRYSLTSYVEGYYSGEISKTSARSFLEELTSEDEQQYRSIGGYGNLIKWLAEASRKAGTILKLSTIVKEIRWQKGEVEIVDELGETYTAGNALVTVPLGVWTADKDAKGAINYIPKLSAKTEAALQMGFGSVIKILLKFEKGFFKEALLKKQADTDLSNLHMAFSDQSIPTWWTQHPNDTPLLTGWLSGPKADQMKDETDEEILSKSLYSLQEIFQVDIHELKNNLEWSKVFNWTIDPFTKGSYSYSTLHTATARKILLEPVEDTLFFAGEALYDGPEMGTVEAALKSGKDVAAQLLSRKATS</sequence>
<evidence type="ECO:0000313" key="9">
    <source>
        <dbReference type="Proteomes" id="UP000321513"/>
    </source>
</evidence>
<dbReference type="PRINTS" id="PR00420">
    <property type="entry name" value="RNGMNOXGNASE"/>
</dbReference>
<evidence type="ECO:0000256" key="6">
    <source>
        <dbReference type="ARBA" id="ARBA00047321"/>
    </source>
</evidence>
<comment type="caution">
    <text evidence="8">The sequence shown here is derived from an EMBL/GenBank/DDBJ whole genome shotgun (WGS) entry which is preliminary data.</text>
</comment>
<proteinExistence type="inferred from homology"/>
<organism evidence="8 9">
    <name type="scientific">Segetibacter aerophilus</name>
    <dbReference type="NCBI Taxonomy" id="670293"/>
    <lineage>
        <taxon>Bacteria</taxon>
        <taxon>Pseudomonadati</taxon>
        <taxon>Bacteroidota</taxon>
        <taxon>Chitinophagia</taxon>
        <taxon>Chitinophagales</taxon>
        <taxon>Chitinophagaceae</taxon>
        <taxon>Segetibacter</taxon>
    </lineage>
</organism>
<name>A0A512B9L4_9BACT</name>
<dbReference type="Pfam" id="PF01593">
    <property type="entry name" value="Amino_oxidase"/>
    <property type="match status" value="1"/>
</dbReference>
<dbReference type="PANTHER" id="PTHR10742:SF410">
    <property type="entry name" value="LYSINE-SPECIFIC HISTONE DEMETHYLASE 2"/>
    <property type="match status" value="1"/>
</dbReference>
<evidence type="ECO:0000313" key="8">
    <source>
        <dbReference type="EMBL" id="GEO08507.1"/>
    </source>
</evidence>
<accession>A0A512B9L4</accession>
<dbReference type="PANTHER" id="PTHR10742">
    <property type="entry name" value="FLAVIN MONOAMINE OXIDASE"/>
    <property type="match status" value="1"/>
</dbReference>
<keyword evidence="5" id="KW-0073">Auxin biosynthesis</keyword>
<evidence type="ECO:0000256" key="1">
    <source>
        <dbReference type="ARBA" id="ARBA00004814"/>
    </source>
</evidence>
<evidence type="ECO:0000256" key="4">
    <source>
        <dbReference type="ARBA" id="ARBA00017871"/>
    </source>
</evidence>
<dbReference type="GO" id="GO:0050361">
    <property type="term" value="F:tryptophan 2-monooxygenase activity"/>
    <property type="evidence" value="ECO:0007669"/>
    <property type="project" value="UniProtKB-EC"/>
</dbReference>
<gene>
    <name evidence="8" type="ORF">SAE01_10030</name>
</gene>
<evidence type="ECO:0000256" key="3">
    <source>
        <dbReference type="ARBA" id="ARBA00012535"/>
    </source>
</evidence>
<keyword evidence="9" id="KW-1185">Reference proteome</keyword>
<evidence type="ECO:0000256" key="2">
    <source>
        <dbReference type="ARBA" id="ARBA00005833"/>
    </source>
</evidence>
<dbReference type="AlphaFoldDB" id="A0A512B9L4"/>
<dbReference type="SUPFAM" id="SSF51905">
    <property type="entry name" value="FAD/NAD(P)-binding domain"/>
    <property type="match status" value="1"/>
</dbReference>
<evidence type="ECO:0000259" key="7">
    <source>
        <dbReference type="Pfam" id="PF01593"/>
    </source>
</evidence>